<dbReference type="GO" id="GO:0003887">
    <property type="term" value="F:DNA-directed DNA polymerase activity"/>
    <property type="evidence" value="ECO:0007669"/>
    <property type="project" value="UniProtKB-KW"/>
</dbReference>
<evidence type="ECO:0000313" key="31">
    <source>
        <dbReference type="EMBL" id="QHT91221.1"/>
    </source>
</evidence>
<dbReference type="AlphaFoldDB" id="A0A6C0IDP0"/>
<dbReference type="PANTHER" id="PTHR11276:SF28">
    <property type="entry name" value="DNA POLYMERASE LAMBDA"/>
    <property type="match status" value="1"/>
</dbReference>
<dbReference type="InterPro" id="IPR010996">
    <property type="entry name" value="HHH_MUS81"/>
</dbReference>
<evidence type="ECO:0000256" key="21">
    <source>
        <dbReference type="ARBA" id="ARBA00023239"/>
    </source>
</evidence>
<comment type="catalytic activity">
    <reaction evidence="25">
        <text>2'-deoxyribonucleotide-(2'-deoxyribose 5'-phosphate)-2'-deoxyribonucleotide-DNA = a 3'-end 2'-deoxyribonucleotide-(2,3-dehydro-2,3-deoxyribose 5'-phosphate)-DNA + a 5'-end 5'-phospho-2'-deoxyribonucleoside-DNA + H(+)</text>
        <dbReference type="Rhea" id="RHEA:66592"/>
        <dbReference type="Rhea" id="RHEA-COMP:13180"/>
        <dbReference type="Rhea" id="RHEA-COMP:16897"/>
        <dbReference type="Rhea" id="RHEA-COMP:17067"/>
        <dbReference type="ChEBI" id="CHEBI:15378"/>
        <dbReference type="ChEBI" id="CHEBI:136412"/>
        <dbReference type="ChEBI" id="CHEBI:157695"/>
        <dbReference type="ChEBI" id="CHEBI:167181"/>
        <dbReference type="EC" id="4.2.99.18"/>
    </reaction>
</comment>
<dbReference type="Gene3D" id="3.40.50.10190">
    <property type="entry name" value="BRCT domain"/>
    <property type="match status" value="1"/>
</dbReference>
<dbReference type="EC" id="2.7.7.7" evidence="4"/>
<keyword evidence="21" id="KW-0456">Lyase</keyword>
<comment type="catalytic activity">
    <reaction evidence="28">
        <text>DNA(n) + a 2'-deoxyribonucleoside 5'-triphosphate = DNA(n+1) + diphosphate</text>
        <dbReference type="Rhea" id="RHEA:22508"/>
        <dbReference type="Rhea" id="RHEA-COMP:17339"/>
        <dbReference type="Rhea" id="RHEA-COMP:17340"/>
        <dbReference type="ChEBI" id="CHEBI:33019"/>
        <dbReference type="ChEBI" id="CHEBI:61560"/>
        <dbReference type="ChEBI" id="CHEBI:173112"/>
        <dbReference type="EC" id="2.7.7.7"/>
    </reaction>
</comment>
<proteinExistence type="predicted"/>
<dbReference type="SUPFAM" id="SSF56091">
    <property type="entry name" value="DNA ligase/mRNA capping enzyme, catalytic domain"/>
    <property type="match status" value="1"/>
</dbReference>
<evidence type="ECO:0000256" key="29">
    <source>
        <dbReference type="SAM" id="MobiDB-lite"/>
    </source>
</evidence>
<evidence type="ECO:0000256" key="15">
    <source>
        <dbReference type="ARBA" id="ARBA00022763"/>
    </source>
</evidence>
<dbReference type="PRINTS" id="PR00869">
    <property type="entry name" value="DNAPOLX"/>
</dbReference>
<comment type="catalytic activity">
    <reaction evidence="22">
        <text>NAD(+) + (deoxyribonucleotide)n-3'-hydroxyl + 5'-phospho-(deoxyribonucleotide)m = (deoxyribonucleotide)n+m + AMP + beta-nicotinamide D-nucleotide.</text>
        <dbReference type="EC" id="6.5.1.2"/>
    </reaction>
</comment>
<dbReference type="InterPro" id="IPR027421">
    <property type="entry name" value="DNA_pol_lamdba_lyase_dom_sf"/>
</dbReference>
<evidence type="ECO:0000256" key="10">
    <source>
        <dbReference type="ARBA" id="ARBA00022598"/>
    </source>
</evidence>
<dbReference type="EC" id="4.2.99.18" evidence="5"/>
<evidence type="ECO:0000256" key="4">
    <source>
        <dbReference type="ARBA" id="ARBA00012417"/>
    </source>
</evidence>
<comment type="cofactor">
    <cofactor evidence="2">
        <name>Mg(2+)</name>
        <dbReference type="ChEBI" id="CHEBI:18420"/>
    </cofactor>
</comment>
<protein>
    <recommendedName>
        <fullName evidence="8">DNA polymerase beta</fullName>
        <ecNumber evidence="4">2.7.7.7</ecNumber>
        <ecNumber evidence="5">4.2.99.18</ecNumber>
        <ecNumber evidence="6">6.5.1.2</ecNumber>
    </recommendedName>
    <alternativeName>
        <fullName evidence="23">5'-deoxyribose-phosphate lyase</fullName>
    </alternativeName>
    <alternativeName>
        <fullName evidence="24">AP lyase</fullName>
    </alternativeName>
    <alternativeName>
        <fullName evidence="7">DNA polymerase lambda</fullName>
    </alternativeName>
</protein>
<comment type="subcellular location">
    <subcellularLocation>
        <location evidence="3">Cytoplasm</location>
    </subcellularLocation>
</comment>
<organism evidence="31">
    <name type="scientific">viral metagenome</name>
    <dbReference type="NCBI Taxonomy" id="1070528"/>
    <lineage>
        <taxon>unclassified sequences</taxon>
        <taxon>metagenomes</taxon>
        <taxon>organismal metagenomes</taxon>
    </lineage>
</organism>
<dbReference type="SMART" id="SM00483">
    <property type="entry name" value="POLXc"/>
    <property type="match status" value="1"/>
</dbReference>
<dbReference type="FunFam" id="3.30.210.10:FF:000002">
    <property type="entry name" value="DNA polymerase"/>
    <property type="match status" value="1"/>
</dbReference>
<keyword evidence="14" id="KW-0235">DNA replication</keyword>
<dbReference type="GO" id="GO:0005634">
    <property type="term" value="C:nucleus"/>
    <property type="evidence" value="ECO:0007669"/>
    <property type="project" value="TreeGrafter"/>
</dbReference>
<dbReference type="InterPro" id="IPR013840">
    <property type="entry name" value="DNAligase_N"/>
</dbReference>
<evidence type="ECO:0000256" key="25">
    <source>
        <dbReference type="ARBA" id="ARBA00044632"/>
    </source>
</evidence>
<evidence type="ECO:0000256" key="23">
    <source>
        <dbReference type="ARBA" id="ARBA00035717"/>
    </source>
</evidence>
<feature type="domain" description="BRCT" evidence="30">
    <location>
        <begin position="1001"/>
        <end position="1078"/>
    </location>
</feature>
<dbReference type="SUPFAM" id="SSF81585">
    <property type="entry name" value="PsbU/PolX domain-like"/>
    <property type="match status" value="1"/>
</dbReference>
<evidence type="ECO:0000256" key="20">
    <source>
        <dbReference type="ARBA" id="ARBA00023204"/>
    </source>
</evidence>
<dbReference type="InterPro" id="IPR002054">
    <property type="entry name" value="DNA-dir_DNA_pol_X"/>
</dbReference>
<evidence type="ECO:0000256" key="19">
    <source>
        <dbReference type="ARBA" id="ARBA00023053"/>
    </source>
</evidence>
<evidence type="ECO:0000256" key="13">
    <source>
        <dbReference type="ARBA" id="ARBA00022695"/>
    </source>
</evidence>
<evidence type="ECO:0000256" key="3">
    <source>
        <dbReference type="ARBA" id="ARBA00004496"/>
    </source>
</evidence>
<keyword evidence="13" id="KW-0548">Nucleotidyltransferase</keyword>
<dbReference type="InterPro" id="IPR004150">
    <property type="entry name" value="NAD_DNA_ligase_OB"/>
</dbReference>
<dbReference type="Pfam" id="PF00533">
    <property type="entry name" value="BRCT"/>
    <property type="match status" value="1"/>
</dbReference>
<evidence type="ECO:0000256" key="11">
    <source>
        <dbReference type="ARBA" id="ARBA00022634"/>
    </source>
</evidence>
<dbReference type="SMART" id="SM00292">
    <property type="entry name" value="BRCT"/>
    <property type="match status" value="1"/>
</dbReference>
<evidence type="ECO:0000256" key="8">
    <source>
        <dbReference type="ARBA" id="ARBA00020020"/>
    </source>
</evidence>
<dbReference type="Gene3D" id="3.30.470.30">
    <property type="entry name" value="DNA ligase/mRNA capping enzyme"/>
    <property type="match status" value="1"/>
</dbReference>
<keyword evidence="20" id="KW-0234">DNA repair</keyword>
<evidence type="ECO:0000256" key="16">
    <source>
        <dbReference type="ARBA" id="ARBA00022843"/>
    </source>
</evidence>
<dbReference type="PRINTS" id="PR00870">
    <property type="entry name" value="DNAPOLXBETA"/>
</dbReference>
<dbReference type="Pfam" id="PF14792">
    <property type="entry name" value="DNA_pol_B_palm"/>
    <property type="match status" value="1"/>
</dbReference>
<dbReference type="Gene3D" id="3.30.460.10">
    <property type="entry name" value="Beta Polymerase, domain 2"/>
    <property type="match status" value="1"/>
</dbReference>
<dbReference type="Gene3D" id="1.10.150.20">
    <property type="entry name" value="5' to 3' exonuclease, C-terminal subdomain"/>
    <property type="match status" value="1"/>
</dbReference>
<comment type="cofactor">
    <cofactor evidence="1">
        <name>Mn(2+)</name>
        <dbReference type="ChEBI" id="CHEBI:29035"/>
    </cofactor>
</comment>
<dbReference type="PANTHER" id="PTHR11276">
    <property type="entry name" value="DNA POLYMERASE TYPE-X FAMILY MEMBER"/>
    <property type="match status" value="1"/>
</dbReference>
<dbReference type="InterPro" id="IPR013839">
    <property type="entry name" value="DNAligase_adenylation"/>
</dbReference>
<dbReference type="GO" id="GO:0006303">
    <property type="term" value="P:double-strand break repair via nonhomologous end joining"/>
    <property type="evidence" value="ECO:0007669"/>
    <property type="project" value="TreeGrafter"/>
</dbReference>
<dbReference type="GO" id="GO:0003677">
    <property type="term" value="F:DNA binding"/>
    <property type="evidence" value="ECO:0007669"/>
    <property type="project" value="InterPro"/>
</dbReference>
<dbReference type="GO" id="GO:0005737">
    <property type="term" value="C:cytoplasm"/>
    <property type="evidence" value="ECO:0007669"/>
    <property type="project" value="UniProtKB-SubCell"/>
</dbReference>
<dbReference type="InterPro" id="IPR022312">
    <property type="entry name" value="DNA_pol_X"/>
</dbReference>
<keyword evidence="16" id="KW-0832">Ubl conjugation</keyword>
<dbReference type="Pfam" id="PF14520">
    <property type="entry name" value="HHH_5"/>
    <property type="match status" value="1"/>
</dbReference>
<comment type="function">
    <text evidence="27">Repair polymerase that plays a key role in base-excision repair. During this process, the damaged base is excised by specific DNA glycosylases, the DNA backbone is nicked at the abasic site by an apurinic/apyrimidic (AP) endonuclease, and POLB removes 5'-deoxyribose-phosphate from the preincised AP site acting as a 5'-deoxyribose-phosphate lyase (5'-dRP lyase); through its DNA polymerase activity, it adds one nucleotide to the 3' end of the arising single-nucleotide gap. Conducts 'gap-filling' DNA synthesis in a stepwise distributive fashion rather than in a processive fashion as for other DNA polymerases. It is also able to cleave sugar-phosphate bonds 3' to an intact AP site, acting as an AP lyase.</text>
</comment>
<dbReference type="InterPro" id="IPR002008">
    <property type="entry name" value="DNA_pol_X_beta-like"/>
</dbReference>
<dbReference type="Pfam" id="PF14716">
    <property type="entry name" value="HHH_8"/>
    <property type="match status" value="1"/>
</dbReference>
<dbReference type="Pfam" id="PF10391">
    <property type="entry name" value="DNA_pol_lambd_f"/>
    <property type="match status" value="1"/>
</dbReference>
<evidence type="ECO:0000256" key="12">
    <source>
        <dbReference type="ARBA" id="ARBA00022679"/>
    </source>
</evidence>
<dbReference type="CDD" id="cd00141">
    <property type="entry name" value="NT_POLXc"/>
    <property type="match status" value="1"/>
</dbReference>
<keyword evidence="12" id="KW-0808">Transferase</keyword>
<dbReference type="SUPFAM" id="SSF52113">
    <property type="entry name" value="BRCT domain"/>
    <property type="match status" value="1"/>
</dbReference>
<dbReference type="Pfam" id="PF01653">
    <property type="entry name" value="DNA_ligase_aden"/>
    <property type="match status" value="1"/>
</dbReference>
<dbReference type="InterPro" id="IPR037160">
    <property type="entry name" value="DNA_Pol_thumb_sf"/>
</dbReference>
<evidence type="ECO:0000256" key="24">
    <source>
        <dbReference type="ARBA" id="ARBA00035726"/>
    </source>
</evidence>
<keyword evidence="15" id="KW-0227">DNA damage</keyword>
<dbReference type="PROSITE" id="PS50172">
    <property type="entry name" value="BRCT"/>
    <property type="match status" value="1"/>
</dbReference>
<evidence type="ECO:0000256" key="6">
    <source>
        <dbReference type="ARBA" id="ARBA00012722"/>
    </source>
</evidence>
<sequence>MTEKNLTKKKKLIIETSSSKNSERSHSKRIKKRDDNNNKTKKKRGKRFIIESCSPSLTPFQLKDKIESNLNVDNKIDLNITQNCKIMSSSGRLNEPFIELMEQLSVIMLKHGEPFRARAYQKAQETMMSYPKDMTSPKDLEGKPSIGSTIMEKLNEYCETGTLKILEREKNNPVNILADVYGIGPKKAKELVDKGITTIAQLRDNQSLLNDNQKVGLKYYEDILKRIPRAEIEQYKAIFESDFKKVATPNSRFEIVGSYRRGAESSGDIDVIITSDTSKVFINFIDLLIQQKIIIEVLSRGTTKCLVITKLPTSPDARRVDFLYTSPEEYPFSVLYFTGSKIFNTMMRHEALTKGLTMNEHGLYTLSSDKKTKGEKVDHVFKDENDIFDYLNMEYKSPKERVDGRAIVIKNAKKKPLFIIEDDSLEQKEQKEIKKEENVDSSNNSKKIMNDFKKNGIKVLEGLNENQLVSLVREANKAYYNDKSLMTDNEFDIVKEYIENKYPSNSIINEIGAPIEKNKVKLPYQMASMDKIKPDTNALVSWMLKYKGPYVLSCKLDGVSGLYSTEGPMPKLYTRGDGKVGQDISHLIPHLRLPKTKGIVIRGEFIIPKAVFEAKYKKVFSNPRNMVAGIVNQKSINAALKDLHFVAYEVIKPDLKPVEQMEYLGTIDVERVLYKIEKTLSNEMLSHTLVEWRTKYIYEIDGIIVTNNAIYERKTCNPEHAFAFKMVLSDQIAEAKVVDVIWTPSKDGYLKPRVQIEPLHLGGVEIEYATGFNGAFIENNKVGVGSVIELIRSGDVIPHIRKVNVPAEQAKMPDVPYKWNETHVDIMLEDIETNETVKEKLVTAFFRGIGVDGLSSGNVARIMQSGYDSVPAIIKMSVADFLKVPGFKDKTANKIYDGIHEKLKAVSLVTLMSASNLLGRGISEKKMELILDPETGYPDILLAKIPTGEKIAKAAAIKGMGEKSAQLFVERIPAFLAFMKEAGLESKLVQGVGVPQKKTYDESHPLYGKTIVMTGFRDAELGEILKNLGAKVGASVSKNTFVVLTKDKHEDTGKAEEARKLNVAILTPDEFKHKYLNK</sequence>
<keyword evidence="19" id="KW-0915">Sodium</keyword>
<evidence type="ECO:0000256" key="1">
    <source>
        <dbReference type="ARBA" id="ARBA00001936"/>
    </source>
</evidence>
<feature type="region of interest" description="Disordered" evidence="29">
    <location>
        <begin position="1"/>
        <end position="45"/>
    </location>
</feature>
<dbReference type="EMBL" id="MN740164">
    <property type="protein sequence ID" value="QHT91221.1"/>
    <property type="molecule type" value="Genomic_DNA"/>
</dbReference>
<evidence type="ECO:0000256" key="2">
    <source>
        <dbReference type="ARBA" id="ARBA00001946"/>
    </source>
</evidence>
<evidence type="ECO:0000256" key="14">
    <source>
        <dbReference type="ARBA" id="ARBA00022705"/>
    </source>
</evidence>
<evidence type="ECO:0000256" key="17">
    <source>
        <dbReference type="ARBA" id="ARBA00022932"/>
    </source>
</evidence>
<evidence type="ECO:0000256" key="7">
    <source>
        <dbReference type="ARBA" id="ARBA00016513"/>
    </source>
</evidence>
<evidence type="ECO:0000256" key="18">
    <source>
        <dbReference type="ARBA" id="ARBA00023027"/>
    </source>
</evidence>
<dbReference type="SUPFAM" id="SSF81301">
    <property type="entry name" value="Nucleotidyltransferase"/>
    <property type="match status" value="1"/>
</dbReference>
<dbReference type="InterPro" id="IPR001357">
    <property type="entry name" value="BRCT_dom"/>
</dbReference>
<keyword evidence="11" id="KW-0237">DNA synthesis</keyword>
<evidence type="ECO:0000256" key="9">
    <source>
        <dbReference type="ARBA" id="ARBA00022481"/>
    </source>
</evidence>
<name>A0A6C0IDP0_9ZZZZ</name>
<dbReference type="SMART" id="SM00278">
    <property type="entry name" value="HhH1"/>
    <property type="match status" value="4"/>
</dbReference>
<dbReference type="GO" id="GO:0003911">
    <property type="term" value="F:DNA ligase (NAD+) activity"/>
    <property type="evidence" value="ECO:0007669"/>
    <property type="project" value="UniProtKB-EC"/>
</dbReference>
<evidence type="ECO:0000259" key="30">
    <source>
        <dbReference type="PROSITE" id="PS50172"/>
    </source>
</evidence>
<dbReference type="InterPro" id="IPR043519">
    <property type="entry name" value="NT_sf"/>
</dbReference>
<dbReference type="SUPFAM" id="SSF50249">
    <property type="entry name" value="Nucleic acid-binding proteins"/>
    <property type="match status" value="1"/>
</dbReference>
<keyword evidence="18" id="KW-0520">NAD</keyword>
<dbReference type="SMART" id="SM00532">
    <property type="entry name" value="LIGANc"/>
    <property type="match status" value="1"/>
</dbReference>
<dbReference type="InterPro" id="IPR028207">
    <property type="entry name" value="DNA_pol_B_palm_palm"/>
</dbReference>
<dbReference type="GO" id="GO:0140078">
    <property type="term" value="F:class I DNA-(apurinic or apyrimidinic site) endonuclease activity"/>
    <property type="evidence" value="ECO:0007669"/>
    <property type="project" value="UniProtKB-EC"/>
</dbReference>
<evidence type="ECO:0000256" key="22">
    <source>
        <dbReference type="ARBA" id="ARBA00034005"/>
    </source>
</evidence>
<dbReference type="SUPFAM" id="SSF47802">
    <property type="entry name" value="DNA polymerase beta, N-terminal domain-like"/>
    <property type="match status" value="1"/>
</dbReference>
<dbReference type="Gene3D" id="3.30.210.10">
    <property type="entry name" value="DNA polymerase, thumb domain"/>
    <property type="match status" value="1"/>
</dbReference>
<dbReference type="InterPro" id="IPR036420">
    <property type="entry name" value="BRCT_dom_sf"/>
</dbReference>
<reference evidence="31" key="1">
    <citation type="journal article" date="2020" name="Nature">
        <title>Giant virus diversity and host interactions through global metagenomics.</title>
        <authorList>
            <person name="Schulz F."/>
            <person name="Roux S."/>
            <person name="Paez-Espino D."/>
            <person name="Jungbluth S."/>
            <person name="Walsh D.A."/>
            <person name="Denef V.J."/>
            <person name="McMahon K.D."/>
            <person name="Konstantinidis K.T."/>
            <person name="Eloe-Fadrosh E.A."/>
            <person name="Kyrpides N.C."/>
            <person name="Woyke T."/>
        </authorList>
    </citation>
    <scope>NUCLEOTIDE SEQUENCE</scope>
    <source>
        <strain evidence="31">GVMAG-M-3300023184-72</strain>
    </source>
</reference>
<evidence type="ECO:0000256" key="5">
    <source>
        <dbReference type="ARBA" id="ARBA00012720"/>
    </source>
</evidence>
<evidence type="ECO:0000256" key="26">
    <source>
        <dbReference type="ARBA" id="ARBA00044678"/>
    </source>
</evidence>
<comment type="catalytic activity">
    <reaction evidence="26">
        <text>a 5'-end 2'-deoxyribose-2'-deoxyribonucleotide-DNA = (2E,4S)-4-hydroxypenten-2-al-5-phosphate + a 5'-end 5'-phospho-2'-deoxyribonucleoside-DNA + H(+)</text>
        <dbReference type="Rhea" id="RHEA:76255"/>
        <dbReference type="Rhea" id="RHEA-COMP:13180"/>
        <dbReference type="Rhea" id="RHEA-COMP:18657"/>
        <dbReference type="ChEBI" id="CHEBI:15378"/>
        <dbReference type="ChEBI" id="CHEBI:136412"/>
        <dbReference type="ChEBI" id="CHEBI:195194"/>
        <dbReference type="ChEBI" id="CHEBI:195195"/>
    </reaction>
</comment>
<evidence type="ECO:0000256" key="28">
    <source>
        <dbReference type="ARBA" id="ARBA00049244"/>
    </source>
</evidence>
<dbReference type="GO" id="GO:0006260">
    <property type="term" value="P:DNA replication"/>
    <property type="evidence" value="ECO:0007669"/>
    <property type="project" value="UniProtKB-KW"/>
</dbReference>
<dbReference type="Gene3D" id="2.40.50.140">
    <property type="entry name" value="Nucleic acid-binding proteins"/>
    <property type="match status" value="1"/>
</dbReference>
<dbReference type="EC" id="6.5.1.2" evidence="6"/>
<accession>A0A6C0IDP0</accession>
<dbReference type="Pfam" id="PF03120">
    <property type="entry name" value="OB_DNA_ligase"/>
    <property type="match status" value="1"/>
</dbReference>
<dbReference type="InterPro" id="IPR003583">
    <property type="entry name" value="Hlx-hairpin-Hlx_DNA-bd_motif"/>
</dbReference>
<keyword evidence="9" id="KW-0488">Methylation</keyword>
<dbReference type="InterPro" id="IPR012340">
    <property type="entry name" value="NA-bd_OB-fold"/>
</dbReference>
<keyword evidence="10" id="KW-0436">Ligase</keyword>
<dbReference type="Gene3D" id="1.10.150.110">
    <property type="entry name" value="DNA polymerase beta, N-terminal domain-like"/>
    <property type="match status" value="1"/>
</dbReference>
<dbReference type="InterPro" id="IPR029398">
    <property type="entry name" value="PolB_thumb"/>
</dbReference>
<dbReference type="Pfam" id="PF14791">
    <property type="entry name" value="DNA_pol_B_thumb"/>
    <property type="match status" value="1"/>
</dbReference>
<keyword evidence="17" id="KW-0239">DNA-directed DNA polymerase</keyword>
<dbReference type="InterPro" id="IPR018944">
    <property type="entry name" value="DNA_pol_lambd_fingers_domain"/>
</dbReference>
<evidence type="ECO:0000256" key="27">
    <source>
        <dbReference type="ARBA" id="ARBA00045548"/>
    </source>
</evidence>